<dbReference type="GO" id="GO:0008270">
    <property type="term" value="F:zinc ion binding"/>
    <property type="evidence" value="ECO:0007669"/>
    <property type="project" value="UniProtKB-KW"/>
</dbReference>
<dbReference type="InterPro" id="IPR013087">
    <property type="entry name" value="Znf_C2H2_type"/>
</dbReference>
<dbReference type="InterPro" id="IPR052797">
    <property type="entry name" value="RegFact_GeneExpr_CellDeath"/>
</dbReference>
<keyword evidence="3" id="KW-0862">Zinc</keyword>
<reference evidence="6 7" key="1">
    <citation type="submission" date="2019-08" db="EMBL/GenBank/DDBJ databases">
        <title>Whole genome of Aphis craccivora.</title>
        <authorList>
            <person name="Voronova N.V."/>
            <person name="Shulinski R.S."/>
            <person name="Bandarenka Y.V."/>
            <person name="Zhorov D.G."/>
            <person name="Warner D."/>
        </authorList>
    </citation>
    <scope>NUCLEOTIDE SEQUENCE [LARGE SCALE GENOMIC DNA]</scope>
    <source>
        <strain evidence="6">180601</strain>
        <tissue evidence="6">Whole Body</tissue>
    </source>
</reference>
<dbReference type="Pfam" id="PF00096">
    <property type="entry name" value="zf-C2H2"/>
    <property type="match status" value="1"/>
</dbReference>
<evidence type="ECO:0000256" key="4">
    <source>
        <dbReference type="PROSITE-ProRule" id="PRU00042"/>
    </source>
</evidence>
<dbReference type="SUPFAM" id="SSF57667">
    <property type="entry name" value="beta-beta-alpha zinc fingers"/>
    <property type="match status" value="1"/>
</dbReference>
<dbReference type="InterPro" id="IPR036236">
    <property type="entry name" value="Znf_C2H2_sf"/>
</dbReference>
<keyword evidence="7" id="KW-1185">Reference proteome</keyword>
<name>A0A6G0VM56_APHCR</name>
<organism evidence="6 7">
    <name type="scientific">Aphis craccivora</name>
    <name type="common">Cowpea aphid</name>
    <dbReference type="NCBI Taxonomy" id="307492"/>
    <lineage>
        <taxon>Eukaryota</taxon>
        <taxon>Metazoa</taxon>
        <taxon>Ecdysozoa</taxon>
        <taxon>Arthropoda</taxon>
        <taxon>Hexapoda</taxon>
        <taxon>Insecta</taxon>
        <taxon>Pterygota</taxon>
        <taxon>Neoptera</taxon>
        <taxon>Paraneoptera</taxon>
        <taxon>Hemiptera</taxon>
        <taxon>Sternorrhyncha</taxon>
        <taxon>Aphidomorpha</taxon>
        <taxon>Aphidoidea</taxon>
        <taxon>Aphididae</taxon>
        <taxon>Aphidini</taxon>
        <taxon>Aphis</taxon>
        <taxon>Aphis</taxon>
    </lineage>
</organism>
<evidence type="ECO:0000256" key="2">
    <source>
        <dbReference type="ARBA" id="ARBA00022771"/>
    </source>
</evidence>
<evidence type="ECO:0000256" key="3">
    <source>
        <dbReference type="ARBA" id="ARBA00022833"/>
    </source>
</evidence>
<dbReference type="PANTHER" id="PTHR33936:SF24">
    <property type="entry name" value="C2H2-TYPE DOMAIN-CONTAINING PROTEIN"/>
    <property type="match status" value="1"/>
</dbReference>
<sequence length="282" mass="33835">MESEIKCSICDKNFTQKKNLNTHVRNIHNIEPVFTDFLCEICNKYFKSKNTLDTHNKKFHQTNDNEGKKKETRIICPNSECKEPMYSYAKLNIHLSQIHAFNEKVKEVEFPSILEYETWKGEEEQKSFSMFVMDRAMSKLRDGRKRQYYYCHRSYNYIIRMKTMKKRRKQEKLNSWEGICPAMMKVTYLEHEGTVHVKFWENHYGHDNEIGRIRIDEETRTKITAKLKEGVTFAHIIDSIRDQEVTDDIFKRSLLLDRKDLHNISRDFNIDYATKKHKNDAI</sequence>
<dbReference type="SMART" id="SM00355">
    <property type="entry name" value="ZnF_C2H2"/>
    <property type="match status" value="3"/>
</dbReference>
<comment type="caution">
    <text evidence="6">The sequence shown here is derived from an EMBL/GenBank/DDBJ whole genome shotgun (WGS) entry which is preliminary data.</text>
</comment>
<dbReference type="Proteomes" id="UP000478052">
    <property type="component" value="Unassembled WGS sequence"/>
</dbReference>
<evidence type="ECO:0000256" key="1">
    <source>
        <dbReference type="ARBA" id="ARBA00022723"/>
    </source>
</evidence>
<evidence type="ECO:0000313" key="6">
    <source>
        <dbReference type="EMBL" id="KAF0690938.1"/>
    </source>
</evidence>
<feature type="non-terminal residue" evidence="6">
    <location>
        <position position="282"/>
    </location>
</feature>
<keyword evidence="2 4" id="KW-0863">Zinc-finger</keyword>
<dbReference type="PROSITE" id="PS50157">
    <property type="entry name" value="ZINC_FINGER_C2H2_2"/>
    <property type="match status" value="2"/>
</dbReference>
<dbReference type="Gene3D" id="3.30.160.60">
    <property type="entry name" value="Classic Zinc Finger"/>
    <property type="match status" value="2"/>
</dbReference>
<evidence type="ECO:0000313" key="7">
    <source>
        <dbReference type="Proteomes" id="UP000478052"/>
    </source>
</evidence>
<protein>
    <recommendedName>
        <fullName evidence="5">C2H2-type domain-containing protein</fullName>
    </recommendedName>
</protein>
<dbReference type="OrthoDB" id="10031901at2759"/>
<feature type="domain" description="C2H2-type" evidence="5">
    <location>
        <begin position="5"/>
        <end position="33"/>
    </location>
</feature>
<feature type="domain" description="C2H2-type" evidence="5">
    <location>
        <begin position="37"/>
        <end position="65"/>
    </location>
</feature>
<dbReference type="EMBL" id="VUJU01016116">
    <property type="protein sequence ID" value="KAF0690938.1"/>
    <property type="molecule type" value="Genomic_DNA"/>
</dbReference>
<dbReference type="Pfam" id="PF12171">
    <property type="entry name" value="zf-C2H2_jaz"/>
    <property type="match status" value="1"/>
</dbReference>
<dbReference type="AlphaFoldDB" id="A0A6G0VM56"/>
<dbReference type="InterPro" id="IPR022755">
    <property type="entry name" value="Znf_C2H2_jaz"/>
</dbReference>
<proteinExistence type="predicted"/>
<gene>
    <name evidence="6" type="ORF">FWK35_00035718</name>
</gene>
<dbReference type="PROSITE" id="PS00028">
    <property type="entry name" value="ZINC_FINGER_C2H2_1"/>
    <property type="match status" value="3"/>
</dbReference>
<accession>A0A6G0VM56</accession>
<dbReference type="PANTHER" id="PTHR33936">
    <property type="entry name" value="PROTEIN CBG17840"/>
    <property type="match status" value="1"/>
</dbReference>
<keyword evidence="1" id="KW-0479">Metal-binding</keyword>
<evidence type="ECO:0000259" key="5">
    <source>
        <dbReference type="PROSITE" id="PS50157"/>
    </source>
</evidence>